<dbReference type="AlphaFoldDB" id="A0A2T0FE26"/>
<dbReference type="GO" id="GO:0006357">
    <property type="term" value="P:regulation of transcription by RNA polymerase II"/>
    <property type="evidence" value="ECO:0007669"/>
    <property type="project" value="TreeGrafter"/>
</dbReference>
<dbReference type="STRING" id="45607.A0A2T0FE26"/>
<proteinExistence type="predicted"/>
<feature type="region of interest" description="Disordered" evidence="1">
    <location>
        <begin position="110"/>
        <end position="185"/>
    </location>
</feature>
<feature type="compositionally biased region" description="Basic residues" evidence="1">
    <location>
        <begin position="169"/>
        <end position="181"/>
    </location>
</feature>
<dbReference type="GO" id="GO:1904802">
    <property type="term" value="P:RITS complex assembly"/>
    <property type="evidence" value="ECO:0007669"/>
    <property type="project" value="TreeGrafter"/>
</dbReference>
<dbReference type="InterPro" id="IPR037804">
    <property type="entry name" value="SGF73"/>
</dbReference>
<feature type="compositionally biased region" description="Basic and acidic residues" evidence="1">
    <location>
        <begin position="123"/>
        <end position="147"/>
    </location>
</feature>
<dbReference type="PANTHER" id="PTHR47805">
    <property type="entry name" value="SAGA-ASSOCIATED FACTOR 73"/>
    <property type="match status" value="1"/>
</dbReference>
<sequence length="368" mass="40900">MDDIIGADVILKAFGSPGDQVSTDILRPLSSTESPHFPSWQDAANAVGIASPGSHNDSRPHIDRVDRTILASAEPLAASFDCLLCPFCKRPSLKDLHAVHVAECIKNPESEAGKKAAATRQKTKPEVKIESPAIAEKKIEVKVEEKPGKKRKAPASTSATAQPGEQGKKRARKERQPKQPRAKAPLNLDKQCGVVLSNGSPCMRSLTCKAHSMGAKRAVQGRSMPYDVLLANYQRQNQIKAGSNIKSSEPAEPEEPLNPEKEYQQIVEGMRKVHCIPLHRRVLMPTRMRTRNFRLREMLALALLPRGMSGTGDSLFGRTLAFRPENPSHLQYVRAPAVQRAMYLAALQQQQQQQRQQQQQQQQQQQRR</sequence>
<dbReference type="GO" id="GO:0000124">
    <property type="term" value="C:SAGA complex"/>
    <property type="evidence" value="ECO:0007669"/>
    <property type="project" value="InterPro"/>
</dbReference>
<dbReference type="Gene3D" id="6.10.140.1270">
    <property type="match status" value="1"/>
</dbReference>
<dbReference type="OrthoDB" id="21678at2759"/>
<reference evidence="3 4" key="1">
    <citation type="submission" date="2017-04" db="EMBL/GenBank/DDBJ databases">
        <title>Genome sequencing of [Candida] sorbophila.</title>
        <authorList>
            <person name="Ahn J.O."/>
        </authorList>
    </citation>
    <scope>NUCLEOTIDE SEQUENCE [LARGE SCALE GENOMIC DNA]</scope>
    <source>
        <strain evidence="3 4">DS02</strain>
    </source>
</reference>
<evidence type="ECO:0000313" key="3">
    <source>
        <dbReference type="EMBL" id="PRT53241.1"/>
    </source>
</evidence>
<keyword evidence="4" id="KW-1185">Reference proteome</keyword>
<dbReference type="Proteomes" id="UP000238350">
    <property type="component" value="Unassembled WGS sequence"/>
</dbReference>
<dbReference type="GeneID" id="36514610"/>
<accession>A0A2T0FE26</accession>
<evidence type="ECO:0000313" key="4">
    <source>
        <dbReference type="Proteomes" id="UP000238350"/>
    </source>
</evidence>
<dbReference type="PROSITE" id="PS51505">
    <property type="entry name" value="SCA7"/>
    <property type="match status" value="1"/>
</dbReference>
<dbReference type="EMBL" id="NDIQ01000001">
    <property type="protein sequence ID" value="PRT53241.1"/>
    <property type="molecule type" value="Genomic_DNA"/>
</dbReference>
<dbReference type="InterPro" id="IPR013243">
    <property type="entry name" value="SCA7_dom"/>
</dbReference>
<feature type="region of interest" description="Disordered" evidence="1">
    <location>
        <begin position="240"/>
        <end position="259"/>
    </location>
</feature>
<dbReference type="PANTHER" id="PTHR47805:SF1">
    <property type="entry name" value="SAGA-ASSOCIATED FACTOR 73"/>
    <property type="match status" value="1"/>
</dbReference>
<organism evidence="3 4">
    <name type="scientific">Wickerhamiella sorbophila</name>
    <dbReference type="NCBI Taxonomy" id="45607"/>
    <lineage>
        <taxon>Eukaryota</taxon>
        <taxon>Fungi</taxon>
        <taxon>Dikarya</taxon>
        <taxon>Ascomycota</taxon>
        <taxon>Saccharomycotina</taxon>
        <taxon>Dipodascomycetes</taxon>
        <taxon>Dipodascales</taxon>
        <taxon>Trichomonascaceae</taxon>
        <taxon>Wickerhamiella</taxon>
    </lineage>
</organism>
<comment type="caution">
    <text evidence="3">The sequence shown here is derived from an EMBL/GenBank/DDBJ whole genome shotgun (WGS) entry which is preliminary data.</text>
</comment>
<dbReference type="RefSeq" id="XP_024663187.1">
    <property type="nucleotide sequence ID" value="XM_024807419.1"/>
</dbReference>
<dbReference type="GO" id="GO:0031048">
    <property type="term" value="P:regulatory ncRNA-mediated heterochromatin formation"/>
    <property type="evidence" value="ECO:0007669"/>
    <property type="project" value="TreeGrafter"/>
</dbReference>
<protein>
    <submittedName>
        <fullName evidence="3">SAGA-associated factor 73</fullName>
    </submittedName>
</protein>
<evidence type="ECO:0000259" key="2">
    <source>
        <dbReference type="PROSITE" id="PS51505"/>
    </source>
</evidence>
<evidence type="ECO:0000256" key="1">
    <source>
        <dbReference type="SAM" id="MobiDB-lite"/>
    </source>
</evidence>
<name>A0A2T0FE26_9ASCO</name>
<gene>
    <name evidence="3" type="ORF">B9G98_00861</name>
</gene>
<feature type="domain" description="SCA7" evidence="2">
    <location>
        <begin position="179"/>
        <end position="245"/>
    </location>
</feature>
<dbReference type="Pfam" id="PF08313">
    <property type="entry name" value="SCA7"/>
    <property type="match status" value="1"/>
</dbReference>